<feature type="domain" description="Saccharopine dehydrogenase NADP binding" evidence="1">
    <location>
        <begin position="5"/>
        <end position="107"/>
    </location>
</feature>
<proteinExistence type="predicted"/>
<accession>A0A1H2RIN9</accession>
<feature type="domain" description="DUF4166" evidence="2">
    <location>
        <begin position="388"/>
        <end position="546"/>
    </location>
</feature>
<keyword evidence="4" id="KW-1185">Reference proteome</keyword>
<sequence length="549" mass="58398">MTRAVLLVGATGLFGGHLARQLARRTDMSLIVAGRRLPTLTALAQELGAEAVAFDRTDATGVQGVLTRLRPFAVIDCSGPFQNYGVAPYAFAKQVLRAGAHYLDIADGAAFVAGIGALDALAKEQGVCAWSGASTTPALSSAIAADLCAGLDEVDLIETSILPGNKTPRGLSVMRAILGQIGRPFAQMRGGRLGTAMGWADSQRIAPKVGATVLKSRLAALVNTPDAALFPRHFNAATVTARAGLELGLFHRSLGVLRYLVPALRISSLDPLSKPLLTLSNLFTGFGSDAGGMRVRVLGTRGAQRQERVWDMIIPDGHGPKTPVQPVAILLDQLLAGQAKPGARPALAAFSRAEAEAQLATIHAVFERRDRDLIPIFEQALGPAFNDLPNAVQQLHRPAYVSRFKGMAEVRTATTLLGKLAALAGRFPLKGGQVVAEVEIAADDQSEVWTRNMGGTRFCSTLRYTRGQGVTEQFGPLTFNLDLHVSDGALHFPVTKGRAFGMFPIPHIITPVSETTETVDAEGRFVFDVRLSLPSGGLIVHYRGMLEPQ</sequence>
<dbReference type="EMBL" id="FNOI01000001">
    <property type="protein sequence ID" value="SDW19098.1"/>
    <property type="molecule type" value="Genomic_DNA"/>
</dbReference>
<evidence type="ECO:0000313" key="4">
    <source>
        <dbReference type="Proteomes" id="UP000199441"/>
    </source>
</evidence>
<dbReference type="STRING" id="670155.SAMN04488001_0514"/>
<evidence type="ECO:0000259" key="1">
    <source>
        <dbReference type="Pfam" id="PF03435"/>
    </source>
</evidence>
<dbReference type="AlphaFoldDB" id="A0A1H2RIN9"/>
<dbReference type="InterPro" id="IPR036291">
    <property type="entry name" value="NAD(P)-bd_dom_sf"/>
</dbReference>
<organism evidence="3 4">
    <name type="scientific">Litoreibacter albidus</name>
    <dbReference type="NCBI Taxonomy" id="670155"/>
    <lineage>
        <taxon>Bacteria</taxon>
        <taxon>Pseudomonadati</taxon>
        <taxon>Pseudomonadota</taxon>
        <taxon>Alphaproteobacteria</taxon>
        <taxon>Rhodobacterales</taxon>
        <taxon>Roseobacteraceae</taxon>
        <taxon>Litoreibacter</taxon>
    </lineage>
</organism>
<dbReference type="RefSeq" id="WP_170833363.1">
    <property type="nucleotide sequence ID" value="NZ_FNOI01000001.1"/>
</dbReference>
<dbReference type="Pfam" id="PF03435">
    <property type="entry name" value="Sacchrp_dh_NADP"/>
    <property type="match status" value="1"/>
</dbReference>
<dbReference type="PANTHER" id="PTHR43796:SF2">
    <property type="entry name" value="CARBOXYNORSPERMIDINE SYNTHASE"/>
    <property type="match status" value="1"/>
</dbReference>
<reference evidence="4" key="1">
    <citation type="submission" date="2016-10" db="EMBL/GenBank/DDBJ databases">
        <authorList>
            <person name="Varghese N."/>
            <person name="Submissions S."/>
        </authorList>
    </citation>
    <scope>NUCLEOTIDE SEQUENCE [LARGE SCALE GENOMIC DNA]</scope>
    <source>
        <strain evidence="4">DSM 26922</strain>
    </source>
</reference>
<dbReference type="Proteomes" id="UP000199441">
    <property type="component" value="Unassembled WGS sequence"/>
</dbReference>
<dbReference type="Gene3D" id="3.40.50.720">
    <property type="entry name" value="NAD(P)-binding Rossmann-like Domain"/>
    <property type="match status" value="1"/>
</dbReference>
<name>A0A1H2RIN9_9RHOB</name>
<dbReference type="PANTHER" id="PTHR43796">
    <property type="entry name" value="CARBOXYNORSPERMIDINE SYNTHASE"/>
    <property type="match status" value="1"/>
</dbReference>
<dbReference type="InterPro" id="IPR005097">
    <property type="entry name" value="Sacchrp_dh_NADP-bd"/>
</dbReference>
<protein>
    <submittedName>
        <fullName evidence="3">Saccharopine dehydrogenase, NADP-dependent</fullName>
    </submittedName>
</protein>
<evidence type="ECO:0000259" key="2">
    <source>
        <dbReference type="Pfam" id="PF13761"/>
    </source>
</evidence>
<gene>
    <name evidence="3" type="ORF">SAMN04488001_0514</name>
</gene>
<dbReference type="SUPFAM" id="SSF51735">
    <property type="entry name" value="NAD(P)-binding Rossmann-fold domains"/>
    <property type="match status" value="1"/>
</dbReference>
<evidence type="ECO:0000313" key="3">
    <source>
        <dbReference type="EMBL" id="SDW19098.1"/>
    </source>
</evidence>
<dbReference type="InterPro" id="IPR025311">
    <property type="entry name" value="DUF4166"/>
</dbReference>
<dbReference type="Pfam" id="PF13761">
    <property type="entry name" value="DUF4166"/>
    <property type="match status" value="1"/>
</dbReference>